<evidence type="ECO:0000313" key="1">
    <source>
        <dbReference type="EMBL" id="CAG6670134.1"/>
    </source>
</evidence>
<protein>
    <submittedName>
        <fullName evidence="1">Uncharacterized protein</fullName>
    </submittedName>
</protein>
<dbReference type="AlphaFoldDB" id="A0A8D8SHV9"/>
<accession>A0A8D8SHV9</accession>
<dbReference type="EMBL" id="HBUF01222711">
    <property type="protein sequence ID" value="CAG6670134.1"/>
    <property type="molecule type" value="Transcribed_RNA"/>
</dbReference>
<proteinExistence type="predicted"/>
<sequence length="128" mass="14943">MTTGLISNQFSVNNVIFFYYNLMKKSTKSEVLTSQTEQESCTNFAKPTFTEEIWFTTHVVGKSVLKIQLKNFITQIIVEEIKCSKYVKDLFKFFKKFKFSDSRIGYQIISVIHRTAFRPVGVRQLGVY</sequence>
<name>A0A8D8SHV9_9HEMI</name>
<reference evidence="1" key="1">
    <citation type="submission" date="2021-05" db="EMBL/GenBank/DDBJ databases">
        <authorList>
            <person name="Alioto T."/>
            <person name="Alioto T."/>
            <person name="Gomez Garrido J."/>
        </authorList>
    </citation>
    <scope>NUCLEOTIDE SEQUENCE</scope>
</reference>
<organism evidence="1">
    <name type="scientific">Cacopsylla melanoneura</name>
    <dbReference type="NCBI Taxonomy" id="428564"/>
    <lineage>
        <taxon>Eukaryota</taxon>
        <taxon>Metazoa</taxon>
        <taxon>Ecdysozoa</taxon>
        <taxon>Arthropoda</taxon>
        <taxon>Hexapoda</taxon>
        <taxon>Insecta</taxon>
        <taxon>Pterygota</taxon>
        <taxon>Neoptera</taxon>
        <taxon>Paraneoptera</taxon>
        <taxon>Hemiptera</taxon>
        <taxon>Sternorrhyncha</taxon>
        <taxon>Psylloidea</taxon>
        <taxon>Psyllidae</taxon>
        <taxon>Psyllinae</taxon>
        <taxon>Cacopsylla</taxon>
    </lineage>
</organism>